<organism evidence="1 2">
    <name type="scientific">Nannocystis radixulma</name>
    <dbReference type="NCBI Taxonomy" id="2995305"/>
    <lineage>
        <taxon>Bacteria</taxon>
        <taxon>Pseudomonadati</taxon>
        <taxon>Myxococcota</taxon>
        <taxon>Polyangia</taxon>
        <taxon>Nannocystales</taxon>
        <taxon>Nannocystaceae</taxon>
        <taxon>Nannocystis</taxon>
    </lineage>
</organism>
<keyword evidence="2" id="KW-1185">Reference proteome</keyword>
<dbReference type="Proteomes" id="UP001217838">
    <property type="component" value="Unassembled WGS sequence"/>
</dbReference>
<gene>
    <name evidence="1" type="ORF">POL58_42605</name>
</gene>
<dbReference type="RefSeq" id="WP_272008828.1">
    <property type="nucleotide sequence ID" value="NZ_JAQNDN010000024.1"/>
</dbReference>
<dbReference type="EMBL" id="JAQNDN010000024">
    <property type="protein sequence ID" value="MDC0674515.1"/>
    <property type="molecule type" value="Genomic_DNA"/>
</dbReference>
<evidence type="ECO:0000313" key="1">
    <source>
        <dbReference type="EMBL" id="MDC0674515.1"/>
    </source>
</evidence>
<proteinExistence type="predicted"/>
<reference evidence="1 2" key="1">
    <citation type="submission" date="2022-11" db="EMBL/GenBank/DDBJ databases">
        <title>Minimal conservation of predation-associated metabolite biosynthetic gene clusters underscores biosynthetic potential of Myxococcota including descriptions for ten novel species: Archangium lansinium sp. nov., Myxococcus landrumus sp. nov., Nannocystis bai.</title>
        <authorList>
            <person name="Ahearne A."/>
            <person name="Stevens C."/>
            <person name="Dowd S."/>
        </authorList>
    </citation>
    <scope>NUCLEOTIDE SEQUENCE [LARGE SCALE GENOMIC DNA]</scope>
    <source>
        <strain evidence="1 2">NCELM</strain>
    </source>
</reference>
<comment type="caution">
    <text evidence="1">The sequence shown here is derived from an EMBL/GenBank/DDBJ whole genome shotgun (WGS) entry which is preliminary data.</text>
</comment>
<name>A0ABT5BLR0_9BACT</name>
<accession>A0ABT5BLR0</accession>
<protein>
    <submittedName>
        <fullName evidence="1">Uncharacterized protein</fullName>
    </submittedName>
</protein>
<sequence length="181" mass="20405">MPALLDKVCLYAYAVEQAKGHLRGESALPEAFQRPRSPPWTRDELILALDLYFRHRPDKISKTHPEVLQLSEVLNELPLHETRAAATSFRNPSDVYMKLCNFLRLDPSYPGKGLESGSKADAEVWRRATEAPGEASARRHPIARLAAAQASSGPTQRRASSSAWWRRWSPITVATKKYPWS</sequence>
<evidence type="ECO:0000313" key="2">
    <source>
        <dbReference type="Proteomes" id="UP001217838"/>
    </source>
</evidence>